<dbReference type="RefSeq" id="WP_348715214.1">
    <property type="nucleotide sequence ID" value="NZ_CAXJIO010000010.1"/>
</dbReference>
<protein>
    <submittedName>
        <fullName evidence="2">Peptidase_S15 domain-containing protein</fullName>
    </submittedName>
</protein>
<comment type="caution">
    <text evidence="2">The sequence shown here is derived from an EMBL/GenBank/DDBJ whole genome shotgun (WGS) entry which is preliminary data.</text>
</comment>
<dbReference type="InterPro" id="IPR029058">
    <property type="entry name" value="AB_hydrolase_fold"/>
</dbReference>
<dbReference type="SUPFAM" id="SSF53474">
    <property type="entry name" value="alpha/beta-Hydrolases"/>
    <property type="match status" value="1"/>
</dbReference>
<evidence type="ECO:0000313" key="3">
    <source>
        <dbReference type="Proteomes" id="UP001497527"/>
    </source>
</evidence>
<dbReference type="InterPro" id="IPR051411">
    <property type="entry name" value="Polyketide_trans_af380"/>
</dbReference>
<dbReference type="InterPro" id="IPR000383">
    <property type="entry name" value="Xaa-Pro-like_dom"/>
</dbReference>
<keyword evidence="3" id="KW-1185">Reference proteome</keyword>
<dbReference type="PANTHER" id="PTHR47751:SF1">
    <property type="entry name" value="SUPERFAMILY HYDROLASE, PUTATIVE (AFU_ORTHOLOGUE AFUA_2G16580)-RELATED"/>
    <property type="match status" value="1"/>
</dbReference>
<organism evidence="2 3">
    <name type="scientific">Tenacibaculum polynesiense</name>
    <dbReference type="NCBI Taxonomy" id="3137857"/>
    <lineage>
        <taxon>Bacteria</taxon>
        <taxon>Pseudomonadati</taxon>
        <taxon>Bacteroidota</taxon>
        <taxon>Flavobacteriia</taxon>
        <taxon>Flavobacteriales</taxon>
        <taxon>Flavobacteriaceae</taxon>
        <taxon>Tenacibaculum</taxon>
    </lineage>
</organism>
<dbReference type="Gene3D" id="1.10.10.800">
    <property type="match status" value="1"/>
</dbReference>
<proteinExistence type="predicted"/>
<dbReference type="EMBL" id="CAXJIO010000010">
    <property type="protein sequence ID" value="CAL2101628.1"/>
    <property type="molecule type" value="Genomic_DNA"/>
</dbReference>
<dbReference type="Gene3D" id="3.40.50.1820">
    <property type="entry name" value="alpha/beta hydrolase"/>
    <property type="match status" value="1"/>
</dbReference>
<dbReference type="Pfam" id="PF02129">
    <property type="entry name" value="Peptidase_S15"/>
    <property type="match status" value="1"/>
</dbReference>
<accession>A0ABM9P7T6</accession>
<sequence length="341" mass="38260">MKKILVLATVVLLSACGKTEKKHTEQTALKKSKNKEVTMKKVNFKSEGLNLVGNLYYPANFEKGKKYPTIVSSGSWTTVKEQMAGLYAKRFAENGFITLAFDYRNYGESEGLPRAWENPEMKIQDIKNAVAFLKSLPEVDEDKIGAFGVCAGAMYNLMAASEDDDIKAVATTASWLHDGEAVKLFYGGEEGVKQRIEAAQAAKKKYAETGEFTYIKAISTTDTTAAMFGEFDYYLNPERGAIPEWSADQFAVATWEDWLKLDPFPSAAKLNKPLFMVHSDGCVLPDYTKKYFEEVSSEDKELVWVATELASPMHQFAFYDQEKEVKLAVEKTSAFFQRVLE</sequence>
<evidence type="ECO:0000259" key="1">
    <source>
        <dbReference type="Pfam" id="PF02129"/>
    </source>
</evidence>
<dbReference type="Proteomes" id="UP001497527">
    <property type="component" value="Unassembled WGS sequence"/>
</dbReference>
<dbReference type="PROSITE" id="PS51257">
    <property type="entry name" value="PROKAR_LIPOPROTEIN"/>
    <property type="match status" value="1"/>
</dbReference>
<feature type="domain" description="Xaa-Pro dipeptidyl-peptidase-like" evidence="1">
    <location>
        <begin position="48"/>
        <end position="195"/>
    </location>
</feature>
<reference evidence="2 3" key="1">
    <citation type="submission" date="2024-05" db="EMBL/GenBank/DDBJ databases">
        <authorList>
            <person name="Duchaud E."/>
        </authorList>
    </citation>
    <scope>NUCLEOTIDE SEQUENCE [LARGE SCALE GENOMIC DNA]</scope>
    <source>
        <strain evidence="2">Ena-SAMPLE-TAB-13-05-2024-13:56:06:370-140308</strain>
    </source>
</reference>
<evidence type="ECO:0000313" key="2">
    <source>
        <dbReference type="EMBL" id="CAL2101628.1"/>
    </source>
</evidence>
<gene>
    <name evidence="2" type="ORF">T190423A01A_10191</name>
</gene>
<dbReference type="PANTHER" id="PTHR47751">
    <property type="entry name" value="SUPERFAMILY HYDROLASE, PUTATIVE (AFU_ORTHOLOGUE AFUA_2G16580)-RELATED"/>
    <property type="match status" value="1"/>
</dbReference>
<name>A0ABM9P7T6_9FLAO</name>